<dbReference type="EMBL" id="FOVH01000017">
    <property type="protein sequence ID" value="SFP75715.1"/>
    <property type="molecule type" value="Genomic_DNA"/>
</dbReference>
<dbReference type="GeneID" id="99654427"/>
<feature type="transmembrane region" description="Helical" evidence="2">
    <location>
        <begin position="52"/>
        <end position="73"/>
    </location>
</feature>
<evidence type="ECO:0000313" key="3">
    <source>
        <dbReference type="EMBL" id="SFP75715.1"/>
    </source>
</evidence>
<keyword evidence="2" id="KW-1133">Transmembrane helix</keyword>
<dbReference type="AlphaFoldDB" id="A0A1I5SY49"/>
<dbReference type="InParanoid" id="A0A1I5SY49"/>
<keyword evidence="2" id="KW-0472">Membrane</keyword>
<dbReference type="RefSeq" id="WP_021593953.1">
    <property type="nucleotide sequence ID" value="NZ_CP083237.1"/>
</dbReference>
<proteinExistence type="predicted"/>
<feature type="compositionally biased region" description="Low complexity" evidence="1">
    <location>
        <begin position="94"/>
        <end position="105"/>
    </location>
</feature>
<dbReference type="SUPFAM" id="SSF103473">
    <property type="entry name" value="MFS general substrate transporter"/>
    <property type="match status" value="1"/>
</dbReference>
<dbReference type="Proteomes" id="UP000183413">
    <property type="component" value="Unassembled WGS sequence"/>
</dbReference>
<keyword evidence="4" id="KW-1185">Reference proteome</keyword>
<feature type="region of interest" description="Disordered" evidence="1">
    <location>
        <begin position="82"/>
        <end position="105"/>
    </location>
</feature>
<protein>
    <submittedName>
        <fullName evidence="3">Uncharacterized protein</fullName>
    </submittedName>
</protein>
<evidence type="ECO:0000256" key="1">
    <source>
        <dbReference type="SAM" id="MobiDB-lite"/>
    </source>
</evidence>
<accession>A0A1I5SY49</accession>
<evidence type="ECO:0000256" key="2">
    <source>
        <dbReference type="SAM" id="Phobius"/>
    </source>
</evidence>
<feature type="transmembrane region" description="Helical" evidence="2">
    <location>
        <begin position="27"/>
        <end position="45"/>
    </location>
</feature>
<organism evidence="3 4">
    <name type="scientific">Actinomadura madurae</name>
    <dbReference type="NCBI Taxonomy" id="1993"/>
    <lineage>
        <taxon>Bacteria</taxon>
        <taxon>Bacillati</taxon>
        <taxon>Actinomycetota</taxon>
        <taxon>Actinomycetes</taxon>
        <taxon>Streptosporangiales</taxon>
        <taxon>Thermomonosporaceae</taxon>
        <taxon>Actinomadura</taxon>
    </lineage>
</organism>
<name>A0A1I5SY49_9ACTN</name>
<dbReference type="InterPro" id="IPR036259">
    <property type="entry name" value="MFS_trans_sf"/>
</dbReference>
<keyword evidence="2" id="KW-0812">Transmembrane</keyword>
<reference evidence="3 4" key="1">
    <citation type="submission" date="2016-10" db="EMBL/GenBank/DDBJ databases">
        <authorList>
            <person name="de Groot N.N."/>
        </authorList>
    </citation>
    <scope>NUCLEOTIDE SEQUENCE [LARGE SCALE GENOMIC DNA]</scope>
    <source>
        <strain evidence="3 4">DSM 43067</strain>
    </source>
</reference>
<sequence>MNVALNLYQAWEIDPKLLARVASASSFISRSSAAAGALCAGYIVARLGPERAADVVFGLMAVLVAVVVVIIYANRLTSRDTAPGVLVHAPPPEQSEQPLEPVSAH</sequence>
<gene>
    <name evidence="3" type="ORF">SAMN04489713_11773</name>
</gene>
<evidence type="ECO:0000313" key="4">
    <source>
        <dbReference type="Proteomes" id="UP000183413"/>
    </source>
</evidence>